<protein>
    <submittedName>
        <fullName evidence="1">Uncharacterized protein</fullName>
    </submittedName>
</protein>
<dbReference type="AlphaFoldDB" id="A0A6N8J289"/>
<dbReference type="RefSeq" id="WP_157297778.1">
    <property type="nucleotide sequence ID" value="NZ_BAAAZB010000005.1"/>
</dbReference>
<comment type="caution">
    <text evidence="1">The sequence shown here is derived from an EMBL/GenBank/DDBJ whole genome shotgun (WGS) entry which is preliminary data.</text>
</comment>
<dbReference type="Proteomes" id="UP000468388">
    <property type="component" value="Unassembled WGS sequence"/>
</dbReference>
<name>A0A6N8J289_9BACT</name>
<reference evidence="1 2" key="1">
    <citation type="submission" date="2019-12" db="EMBL/GenBank/DDBJ databases">
        <title>The draft genomic sequence of strain Chitinophaga oryziterrae JCM 16595.</title>
        <authorList>
            <person name="Zhang X."/>
        </authorList>
    </citation>
    <scope>NUCLEOTIDE SEQUENCE [LARGE SCALE GENOMIC DNA]</scope>
    <source>
        <strain evidence="1 2">JCM 16595</strain>
    </source>
</reference>
<evidence type="ECO:0000313" key="2">
    <source>
        <dbReference type="Proteomes" id="UP000468388"/>
    </source>
</evidence>
<gene>
    <name evidence="1" type="ORF">GO495_00640</name>
</gene>
<keyword evidence="2" id="KW-1185">Reference proteome</keyword>
<accession>A0A6N8J289</accession>
<sequence length="49" mass="5415">MVNKAEDVLISTGTAPDIAVDARLLQTELLQIILGELNNLPERSRQILE</sequence>
<evidence type="ECO:0000313" key="1">
    <source>
        <dbReference type="EMBL" id="MVT39074.1"/>
    </source>
</evidence>
<dbReference type="EMBL" id="WRXO01000001">
    <property type="protein sequence ID" value="MVT39074.1"/>
    <property type="molecule type" value="Genomic_DNA"/>
</dbReference>
<organism evidence="1 2">
    <name type="scientific">Chitinophaga oryziterrae</name>
    <dbReference type="NCBI Taxonomy" id="1031224"/>
    <lineage>
        <taxon>Bacteria</taxon>
        <taxon>Pseudomonadati</taxon>
        <taxon>Bacteroidota</taxon>
        <taxon>Chitinophagia</taxon>
        <taxon>Chitinophagales</taxon>
        <taxon>Chitinophagaceae</taxon>
        <taxon>Chitinophaga</taxon>
    </lineage>
</organism>
<proteinExistence type="predicted"/>